<dbReference type="Gene3D" id="2.40.50.140">
    <property type="entry name" value="Nucleic acid-binding proteins"/>
    <property type="match status" value="1"/>
</dbReference>
<sequence>MRVPLDWLGDYVALPDDVTPEGVLEALVSVGLEDEAIHRTEISGPLTVGRVLSFDDEPQKNGKTIRWVQVDVGEETPRGIVCGASNFAIDDLVAVALPGTVLPGGFEISARKTYGHISDGMMASASELGIGDDHDGILRLQELGLSAEPGDDARSLLGLDGVAIEVAVTTDRGYALSLRGIAREYANATGAKFSDPALIETGAGEGFPLALEDDAPIRGRVGCARFIARAVRGIDVNAPTPRWMAQRLALAGMRPISIAVDITNYVMLELGQPLHAYDLERLTGGITVRRARQGETIVTLDDTERKLDPEDLLITDDSGAVGIAGVMGGASTEVTDATNDVLIEAAWFDPVTIGRSARRHRLHSEASKRFARGVDTALQEAAAERAVQLLVELAGGTADSFGATVEQDVPSVDTIALRRGKAARVMGIGYTDDEQRDALRAIGADVQDTEDGWSVRPPTWRPDLVDEIHLVEEIGRIVGFDRIGSELPVPPPGRGYTRAQKTARDTANALAAAGATEVLVSPFVSEQQIGMTGESAVELTNALDAERRWLRTALVPGLVETLARNVARGLVDVAVFELGTVFVSQGEHGTAELPSAASRPDDATLASLDNLPLQDRHVAVALTGNRVRKQPGLVAEHYDLADALDFARVAAAAAGLEIEVRQGSRDWTHPGRTADILVAGETIGYAAELLPSVAKEHSLESVVVAELNFERLVALRRTTLEPAVIAGVPAATQDLSLTVQQDVPAGEVLRTVAEGAGALLEDIRLVDDYRGAGLADGEKSLTFALRFRAPDRTLKAEEASEAKMAGVASAEEKFGAKLRA</sequence>
<dbReference type="Gene3D" id="3.30.56.10">
    <property type="match status" value="2"/>
</dbReference>
<keyword evidence="7 15" id="KW-0479">Metal-binding</keyword>
<evidence type="ECO:0000259" key="18">
    <source>
        <dbReference type="PROSITE" id="PS51447"/>
    </source>
</evidence>
<dbReference type="GO" id="GO:0000287">
    <property type="term" value="F:magnesium ion binding"/>
    <property type="evidence" value="ECO:0007669"/>
    <property type="project" value="UniProtKB-UniRule"/>
</dbReference>
<dbReference type="EMBL" id="DXDC01000008">
    <property type="protein sequence ID" value="HIY64724.1"/>
    <property type="molecule type" value="Genomic_DNA"/>
</dbReference>
<keyword evidence="5 16" id="KW-0820">tRNA-binding</keyword>
<dbReference type="SUPFAM" id="SSF46955">
    <property type="entry name" value="Putative DNA-binding domain"/>
    <property type="match status" value="1"/>
</dbReference>
<evidence type="ECO:0000256" key="11">
    <source>
        <dbReference type="ARBA" id="ARBA00022884"/>
    </source>
</evidence>
<dbReference type="NCBIfam" id="TIGR00472">
    <property type="entry name" value="pheT_bact"/>
    <property type="match status" value="1"/>
</dbReference>
<dbReference type="InterPro" id="IPR041616">
    <property type="entry name" value="PheRS_beta_core"/>
</dbReference>
<organism evidence="20 21">
    <name type="scientific">Candidatus Agrococcus pullicola</name>
    <dbReference type="NCBI Taxonomy" id="2838429"/>
    <lineage>
        <taxon>Bacteria</taxon>
        <taxon>Bacillati</taxon>
        <taxon>Actinomycetota</taxon>
        <taxon>Actinomycetes</taxon>
        <taxon>Micrococcales</taxon>
        <taxon>Microbacteriaceae</taxon>
        <taxon>Agrococcus</taxon>
    </lineage>
</organism>
<dbReference type="EC" id="6.1.1.20" evidence="15"/>
<reference evidence="20" key="1">
    <citation type="journal article" date="2021" name="PeerJ">
        <title>Extensive microbial diversity within the chicken gut microbiome revealed by metagenomics and culture.</title>
        <authorList>
            <person name="Gilroy R."/>
            <person name="Ravi A."/>
            <person name="Getino M."/>
            <person name="Pursley I."/>
            <person name="Horton D.L."/>
            <person name="Alikhan N.F."/>
            <person name="Baker D."/>
            <person name="Gharbi K."/>
            <person name="Hall N."/>
            <person name="Watson M."/>
            <person name="Adriaenssens E.M."/>
            <person name="Foster-Nyarko E."/>
            <person name="Jarju S."/>
            <person name="Secka A."/>
            <person name="Antonio M."/>
            <person name="Oren A."/>
            <person name="Chaudhuri R.R."/>
            <person name="La Ragione R."/>
            <person name="Hildebrand F."/>
            <person name="Pallen M.J."/>
        </authorList>
    </citation>
    <scope>NUCLEOTIDE SEQUENCE</scope>
    <source>
        <strain evidence="20">ChiGjej1B1-98</strain>
    </source>
</reference>
<comment type="caution">
    <text evidence="15">Lacks conserved residue(s) required for the propagation of feature annotation.</text>
</comment>
<dbReference type="SUPFAM" id="SSF56037">
    <property type="entry name" value="PheT/TilS domain"/>
    <property type="match status" value="1"/>
</dbReference>
<keyword evidence="12 15" id="KW-0648">Protein biosynthesis</keyword>
<dbReference type="SMART" id="SM00874">
    <property type="entry name" value="B5"/>
    <property type="match status" value="1"/>
</dbReference>
<comment type="cofactor">
    <cofactor evidence="15">
        <name>Mg(2+)</name>
        <dbReference type="ChEBI" id="CHEBI:18420"/>
    </cofactor>
    <text evidence="15">Binds 2 magnesium ions per tetramer.</text>
</comment>
<evidence type="ECO:0000256" key="2">
    <source>
        <dbReference type="ARBA" id="ARBA00008653"/>
    </source>
</evidence>
<gene>
    <name evidence="15 20" type="primary">pheT</name>
    <name evidence="20" type="ORF">H9830_00425</name>
</gene>
<evidence type="ECO:0000256" key="10">
    <source>
        <dbReference type="ARBA" id="ARBA00022842"/>
    </source>
</evidence>
<keyword evidence="4 15" id="KW-0963">Cytoplasm</keyword>
<evidence type="ECO:0000256" key="15">
    <source>
        <dbReference type="HAMAP-Rule" id="MF_00283"/>
    </source>
</evidence>
<evidence type="ECO:0000256" key="4">
    <source>
        <dbReference type="ARBA" id="ARBA00022490"/>
    </source>
</evidence>
<dbReference type="GO" id="GO:0000049">
    <property type="term" value="F:tRNA binding"/>
    <property type="evidence" value="ECO:0007669"/>
    <property type="project" value="UniProtKB-UniRule"/>
</dbReference>
<accession>A0A9D1YRY1</accession>
<evidence type="ECO:0000313" key="21">
    <source>
        <dbReference type="Proteomes" id="UP000824005"/>
    </source>
</evidence>
<dbReference type="InterPro" id="IPR005147">
    <property type="entry name" value="tRNA_synthase_B5-dom"/>
</dbReference>
<reference evidence="20" key="2">
    <citation type="submission" date="2021-04" db="EMBL/GenBank/DDBJ databases">
        <authorList>
            <person name="Gilroy R."/>
        </authorList>
    </citation>
    <scope>NUCLEOTIDE SEQUENCE</scope>
    <source>
        <strain evidence="20">ChiGjej1B1-98</strain>
    </source>
</reference>
<dbReference type="PANTHER" id="PTHR10947:SF0">
    <property type="entry name" value="PHENYLALANINE--TRNA LIGASE BETA SUBUNIT"/>
    <property type="match status" value="1"/>
</dbReference>
<evidence type="ECO:0000259" key="17">
    <source>
        <dbReference type="PROSITE" id="PS50886"/>
    </source>
</evidence>
<dbReference type="InterPro" id="IPR036690">
    <property type="entry name" value="Fdx_antiC-bd_sf"/>
</dbReference>
<evidence type="ECO:0000259" key="19">
    <source>
        <dbReference type="PROSITE" id="PS51483"/>
    </source>
</evidence>
<feature type="binding site" evidence="15">
    <location>
        <position position="463"/>
    </location>
    <ligand>
        <name>Mg(2+)</name>
        <dbReference type="ChEBI" id="CHEBI:18420"/>
        <note>shared with alpha subunit</note>
    </ligand>
</feature>
<dbReference type="HAMAP" id="MF_00283">
    <property type="entry name" value="Phe_tRNA_synth_beta1"/>
    <property type="match status" value="1"/>
</dbReference>
<dbReference type="InterPro" id="IPR004532">
    <property type="entry name" value="Phe-tRNA-ligase_IIc_bsu_bact"/>
</dbReference>
<dbReference type="CDD" id="cd02796">
    <property type="entry name" value="tRNA_bind_bactPheRS"/>
    <property type="match status" value="1"/>
</dbReference>
<dbReference type="InterPro" id="IPR002547">
    <property type="entry name" value="tRNA-bd_dom"/>
</dbReference>
<dbReference type="PANTHER" id="PTHR10947">
    <property type="entry name" value="PHENYLALANYL-TRNA SYNTHETASE BETA CHAIN AND LEUCINE-RICH REPEAT-CONTAINING PROTEIN 47"/>
    <property type="match status" value="1"/>
</dbReference>
<evidence type="ECO:0000256" key="9">
    <source>
        <dbReference type="ARBA" id="ARBA00022840"/>
    </source>
</evidence>
<dbReference type="SUPFAM" id="SSF54991">
    <property type="entry name" value="Anticodon-binding domain of PheRS"/>
    <property type="match status" value="1"/>
</dbReference>
<feature type="domain" description="B5" evidence="19">
    <location>
        <begin position="410"/>
        <end position="485"/>
    </location>
</feature>
<comment type="caution">
    <text evidence="20">The sequence shown here is derived from an EMBL/GenBank/DDBJ whole genome shotgun (WGS) entry which is preliminary data.</text>
</comment>
<dbReference type="InterPro" id="IPR009061">
    <property type="entry name" value="DNA-bd_dom_put_sf"/>
</dbReference>
<dbReference type="SMART" id="SM00896">
    <property type="entry name" value="FDX-ACB"/>
    <property type="match status" value="1"/>
</dbReference>
<dbReference type="Pfam" id="PF03484">
    <property type="entry name" value="B5"/>
    <property type="match status" value="1"/>
</dbReference>
<evidence type="ECO:0000256" key="13">
    <source>
        <dbReference type="ARBA" id="ARBA00023146"/>
    </source>
</evidence>
<dbReference type="SUPFAM" id="SSF50249">
    <property type="entry name" value="Nucleic acid-binding proteins"/>
    <property type="match status" value="1"/>
</dbReference>
<protein>
    <recommendedName>
        <fullName evidence="15">Phenylalanine--tRNA ligase beta subunit</fullName>
        <ecNumber evidence="15">6.1.1.20</ecNumber>
    </recommendedName>
    <alternativeName>
        <fullName evidence="15">Phenylalanyl-tRNA synthetase beta subunit</fullName>
        <shortName evidence="15">PheRS</shortName>
    </alternativeName>
</protein>
<dbReference type="InterPro" id="IPR045864">
    <property type="entry name" value="aa-tRNA-synth_II/BPL/LPL"/>
</dbReference>
<dbReference type="Pfam" id="PF17759">
    <property type="entry name" value="tRNA_synthFbeta"/>
    <property type="match status" value="1"/>
</dbReference>
<dbReference type="InterPro" id="IPR045060">
    <property type="entry name" value="Phe-tRNA-ligase_IIc_bsu"/>
</dbReference>
<dbReference type="Proteomes" id="UP000824005">
    <property type="component" value="Unassembled WGS sequence"/>
</dbReference>
<proteinExistence type="inferred from homology"/>
<name>A0A9D1YRY1_9MICO</name>
<evidence type="ECO:0000313" key="20">
    <source>
        <dbReference type="EMBL" id="HIY64724.1"/>
    </source>
</evidence>
<dbReference type="AlphaFoldDB" id="A0A9D1YRY1"/>
<evidence type="ECO:0000256" key="6">
    <source>
        <dbReference type="ARBA" id="ARBA00022598"/>
    </source>
</evidence>
<dbReference type="InterPro" id="IPR005121">
    <property type="entry name" value="Fdx_antiC-bd"/>
</dbReference>
<evidence type="ECO:0000256" key="5">
    <source>
        <dbReference type="ARBA" id="ARBA00022555"/>
    </source>
</evidence>
<feature type="domain" description="TRNA-binding" evidence="17">
    <location>
        <begin position="40"/>
        <end position="154"/>
    </location>
</feature>
<dbReference type="SMART" id="SM00873">
    <property type="entry name" value="B3_4"/>
    <property type="match status" value="1"/>
</dbReference>
<feature type="binding site" evidence="15">
    <location>
        <position position="472"/>
    </location>
    <ligand>
        <name>Mg(2+)</name>
        <dbReference type="ChEBI" id="CHEBI:18420"/>
        <note>shared with alpha subunit</note>
    </ligand>
</feature>
<evidence type="ECO:0000256" key="16">
    <source>
        <dbReference type="PROSITE-ProRule" id="PRU00209"/>
    </source>
</evidence>
<dbReference type="FunFam" id="3.50.40.10:FF:000001">
    <property type="entry name" value="Phenylalanine--tRNA ligase beta subunit"/>
    <property type="match status" value="1"/>
</dbReference>
<dbReference type="Gene3D" id="3.30.70.380">
    <property type="entry name" value="Ferrodoxin-fold anticodon-binding domain"/>
    <property type="match status" value="1"/>
</dbReference>
<dbReference type="Pfam" id="PF03147">
    <property type="entry name" value="FDX-ACB"/>
    <property type="match status" value="1"/>
</dbReference>
<dbReference type="Pfam" id="PF03483">
    <property type="entry name" value="B3_4"/>
    <property type="match status" value="1"/>
</dbReference>
<keyword evidence="11 16" id="KW-0694">RNA-binding</keyword>
<comment type="catalytic activity">
    <reaction evidence="14 15">
        <text>tRNA(Phe) + L-phenylalanine + ATP = L-phenylalanyl-tRNA(Phe) + AMP + diphosphate + H(+)</text>
        <dbReference type="Rhea" id="RHEA:19413"/>
        <dbReference type="Rhea" id="RHEA-COMP:9668"/>
        <dbReference type="Rhea" id="RHEA-COMP:9699"/>
        <dbReference type="ChEBI" id="CHEBI:15378"/>
        <dbReference type="ChEBI" id="CHEBI:30616"/>
        <dbReference type="ChEBI" id="CHEBI:33019"/>
        <dbReference type="ChEBI" id="CHEBI:58095"/>
        <dbReference type="ChEBI" id="CHEBI:78442"/>
        <dbReference type="ChEBI" id="CHEBI:78531"/>
        <dbReference type="ChEBI" id="CHEBI:456215"/>
        <dbReference type="EC" id="6.1.1.20"/>
    </reaction>
</comment>
<dbReference type="InterPro" id="IPR012340">
    <property type="entry name" value="NA-bd_OB-fold"/>
</dbReference>
<comment type="subcellular location">
    <subcellularLocation>
        <location evidence="1 15">Cytoplasm</location>
    </subcellularLocation>
</comment>
<comment type="similarity">
    <text evidence="2 15">Belongs to the phenylalanyl-tRNA synthetase beta subunit family. Type 1 subfamily.</text>
</comment>
<dbReference type="Gene3D" id="3.30.930.10">
    <property type="entry name" value="Bira Bifunctional Protein, Domain 2"/>
    <property type="match status" value="1"/>
</dbReference>
<evidence type="ECO:0000256" key="12">
    <source>
        <dbReference type="ARBA" id="ARBA00022917"/>
    </source>
</evidence>
<dbReference type="PROSITE" id="PS50886">
    <property type="entry name" value="TRBD"/>
    <property type="match status" value="1"/>
</dbReference>
<feature type="domain" description="FDX-ACB" evidence="18">
    <location>
        <begin position="726"/>
        <end position="819"/>
    </location>
</feature>
<evidence type="ECO:0000256" key="14">
    <source>
        <dbReference type="ARBA" id="ARBA00049255"/>
    </source>
</evidence>
<keyword evidence="6 15" id="KW-0436">Ligase</keyword>
<keyword evidence="8 15" id="KW-0547">Nucleotide-binding</keyword>
<evidence type="ECO:0000256" key="3">
    <source>
        <dbReference type="ARBA" id="ARBA00011209"/>
    </source>
</evidence>
<dbReference type="GO" id="GO:0005524">
    <property type="term" value="F:ATP binding"/>
    <property type="evidence" value="ECO:0007669"/>
    <property type="project" value="UniProtKB-UniRule"/>
</dbReference>
<dbReference type="Pfam" id="PF01588">
    <property type="entry name" value="tRNA_bind"/>
    <property type="match status" value="1"/>
</dbReference>
<comment type="subunit">
    <text evidence="3 15">Tetramer of two alpha and two beta subunits.</text>
</comment>
<keyword evidence="10 15" id="KW-0460">Magnesium</keyword>
<dbReference type="Gene3D" id="3.50.40.10">
    <property type="entry name" value="Phenylalanyl-trna Synthetase, Chain B, domain 3"/>
    <property type="match status" value="1"/>
</dbReference>
<dbReference type="GO" id="GO:0004826">
    <property type="term" value="F:phenylalanine-tRNA ligase activity"/>
    <property type="evidence" value="ECO:0007669"/>
    <property type="project" value="UniProtKB-UniRule"/>
</dbReference>
<evidence type="ECO:0000256" key="7">
    <source>
        <dbReference type="ARBA" id="ARBA00022723"/>
    </source>
</evidence>
<evidence type="ECO:0000256" key="1">
    <source>
        <dbReference type="ARBA" id="ARBA00004496"/>
    </source>
</evidence>
<dbReference type="InterPro" id="IPR033714">
    <property type="entry name" value="tRNA_bind_bactPheRS"/>
</dbReference>
<dbReference type="GO" id="GO:0009328">
    <property type="term" value="C:phenylalanine-tRNA ligase complex"/>
    <property type="evidence" value="ECO:0007669"/>
    <property type="project" value="TreeGrafter"/>
</dbReference>
<dbReference type="GO" id="GO:0006432">
    <property type="term" value="P:phenylalanyl-tRNA aminoacylation"/>
    <property type="evidence" value="ECO:0007669"/>
    <property type="project" value="UniProtKB-UniRule"/>
</dbReference>
<feature type="binding site" evidence="15">
    <location>
        <position position="473"/>
    </location>
    <ligand>
        <name>Mg(2+)</name>
        <dbReference type="ChEBI" id="CHEBI:18420"/>
        <note>shared with alpha subunit</note>
    </ligand>
</feature>
<keyword evidence="13 15" id="KW-0030">Aminoacyl-tRNA synthetase</keyword>
<evidence type="ECO:0000256" key="8">
    <source>
        <dbReference type="ARBA" id="ARBA00022741"/>
    </source>
</evidence>
<dbReference type="PROSITE" id="PS51447">
    <property type="entry name" value="FDX_ACB"/>
    <property type="match status" value="1"/>
</dbReference>
<dbReference type="PROSITE" id="PS51483">
    <property type="entry name" value="B5"/>
    <property type="match status" value="1"/>
</dbReference>
<dbReference type="SUPFAM" id="SSF55681">
    <property type="entry name" value="Class II aaRS and biotin synthetases"/>
    <property type="match status" value="1"/>
</dbReference>
<dbReference type="InterPro" id="IPR005146">
    <property type="entry name" value="B3/B4_tRNA-bd"/>
</dbReference>
<dbReference type="InterPro" id="IPR020825">
    <property type="entry name" value="Phe-tRNA_synthase-like_B3/B4"/>
</dbReference>
<keyword evidence="9 15" id="KW-0067">ATP-binding</keyword>